<protein>
    <submittedName>
        <fullName evidence="2">Alpha-1,4-glucan--maltose-1-phosphate maltosyltransferase</fullName>
    </submittedName>
</protein>
<accession>A0ABW2Y1U1</accession>
<proteinExistence type="predicted"/>
<reference evidence="3" key="1">
    <citation type="journal article" date="2019" name="Int. J. Syst. Evol. Microbiol.">
        <title>The Global Catalogue of Microorganisms (GCM) 10K type strain sequencing project: providing services to taxonomists for standard genome sequencing and annotation.</title>
        <authorList>
            <consortium name="The Broad Institute Genomics Platform"/>
            <consortium name="The Broad Institute Genome Sequencing Center for Infectious Disease"/>
            <person name="Wu L."/>
            <person name="Ma J."/>
        </authorList>
    </citation>
    <scope>NUCLEOTIDE SEQUENCE [LARGE SCALE GENOMIC DNA]</scope>
    <source>
        <strain evidence="3">JCM 9371</strain>
    </source>
</reference>
<dbReference type="EMBL" id="JBHTGP010000022">
    <property type="protein sequence ID" value="MFD0690810.1"/>
    <property type="molecule type" value="Genomic_DNA"/>
</dbReference>
<dbReference type="Gene3D" id="3.20.20.80">
    <property type="entry name" value="Glycosidases"/>
    <property type="match status" value="1"/>
</dbReference>
<dbReference type="InterPro" id="IPR017853">
    <property type="entry name" value="GH"/>
</dbReference>
<evidence type="ECO:0000259" key="1">
    <source>
        <dbReference type="Pfam" id="PF21702"/>
    </source>
</evidence>
<dbReference type="SUPFAM" id="SSF51445">
    <property type="entry name" value="(Trans)glycosidases"/>
    <property type="match status" value="1"/>
</dbReference>
<organism evidence="2 3">
    <name type="scientific">Actinomadura fibrosa</name>
    <dbReference type="NCBI Taxonomy" id="111802"/>
    <lineage>
        <taxon>Bacteria</taxon>
        <taxon>Bacillati</taxon>
        <taxon>Actinomycetota</taxon>
        <taxon>Actinomycetes</taxon>
        <taxon>Streptosporangiales</taxon>
        <taxon>Thermomonosporaceae</taxon>
        <taxon>Actinomadura</taxon>
    </lineage>
</organism>
<dbReference type="Proteomes" id="UP001597063">
    <property type="component" value="Unassembled WGS sequence"/>
</dbReference>
<dbReference type="Gene3D" id="2.60.40.1180">
    <property type="entry name" value="Golgi alpha-mannosidase II"/>
    <property type="match status" value="1"/>
</dbReference>
<name>A0ABW2Y1U1_9ACTN</name>
<sequence>QYRPRDWEAAERDNTTIAPLITRLNTLRTTHPALQQLRNLHFHHIDQPELLAFSKHHNGDTVLAVVNLNPTHPREATVHLDLPALGLPDDGDHPFTVTDQLTGTTYTWHQHNYVRLDPHVQPAHIFTFGE</sequence>
<feature type="non-terminal residue" evidence="2">
    <location>
        <position position="1"/>
    </location>
</feature>
<evidence type="ECO:0000313" key="3">
    <source>
        <dbReference type="Proteomes" id="UP001597063"/>
    </source>
</evidence>
<comment type="caution">
    <text evidence="2">The sequence shown here is derived from an EMBL/GenBank/DDBJ whole genome shotgun (WGS) entry which is preliminary data.</text>
</comment>
<feature type="domain" description="Alpha-1,4-glucan:maltose-1-phosphate maltosyltransferase C-terminal" evidence="1">
    <location>
        <begin position="42"/>
        <end position="127"/>
    </location>
</feature>
<evidence type="ECO:0000313" key="2">
    <source>
        <dbReference type="EMBL" id="MFD0690810.1"/>
    </source>
</evidence>
<dbReference type="InterPro" id="IPR013780">
    <property type="entry name" value="Glyco_hydro_b"/>
</dbReference>
<dbReference type="InterPro" id="IPR049171">
    <property type="entry name" value="GLGE_C"/>
</dbReference>
<keyword evidence="3" id="KW-1185">Reference proteome</keyword>
<dbReference type="Pfam" id="PF21702">
    <property type="entry name" value="GLGE_C"/>
    <property type="match status" value="1"/>
</dbReference>
<gene>
    <name evidence="2" type="ORF">ACFQZM_40410</name>
</gene>